<comment type="caution">
    <text evidence="2">The sequence shown here is derived from an EMBL/GenBank/DDBJ whole genome shotgun (WGS) entry which is preliminary data.</text>
</comment>
<feature type="transmembrane region" description="Helical" evidence="1">
    <location>
        <begin position="201"/>
        <end position="221"/>
    </location>
</feature>
<evidence type="ECO:0000256" key="1">
    <source>
        <dbReference type="SAM" id="Phobius"/>
    </source>
</evidence>
<feature type="transmembrane region" description="Helical" evidence="1">
    <location>
        <begin position="21"/>
        <end position="47"/>
    </location>
</feature>
<keyword evidence="1" id="KW-0812">Transmembrane</keyword>
<dbReference type="PANTHER" id="PTHR36833">
    <property type="entry name" value="SLR0610 PROTEIN-RELATED"/>
    <property type="match status" value="1"/>
</dbReference>
<keyword evidence="1" id="KW-1133">Transmembrane helix</keyword>
<dbReference type="AlphaFoldDB" id="A0A2T4Z0K3"/>
<feature type="transmembrane region" description="Helical" evidence="1">
    <location>
        <begin position="141"/>
        <end position="169"/>
    </location>
</feature>
<gene>
    <name evidence="2" type="ORF">C8J48_3601</name>
</gene>
<keyword evidence="3" id="KW-1185">Reference proteome</keyword>
<feature type="transmembrane region" description="Helical" evidence="1">
    <location>
        <begin position="227"/>
        <end position="248"/>
    </location>
</feature>
<proteinExistence type="predicted"/>
<reference evidence="2 3" key="1">
    <citation type="submission" date="2018-04" db="EMBL/GenBank/DDBJ databases">
        <title>Genomic Encyclopedia of Archaeal and Bacterial Type Strains, Phase II (KMG-II): from individual species to whole genera.</title>
        <authorList>
            <person name="Goeker M."/>
        </authorList>
    </citation>
    <scope>NUCLEOTIDE SEQUENCE [LARGE SCALE GENOMIC DNA]</scope>
    <source>
        <strain evidence="2 3">DSM 45169</strain>
    </source>
</reference>
<dbReference type="EMBL" id="PZZP01000004">
    <property type="protein sequence ID" value="PTM53277.1"/>
    <property type="molecule type" value="Genomic_DNA"/>
</dbReference>
<evidence type="ECO:0000313" key="3">
    <source>
        <dbReference type="Proteomes" id="UP000241639"/>
    </source>
</evidence>
<organism evidence="2 3">
    <name type="scientific">Desmospora activa DSM 45169</name>
    <dbReference type="NCBI Taxonomy" id="1121389"/>
    <lineage>
        <taxon>Bacteria</taxon>
        <taxon>Bacillati</taxon>
        <taxon>Bacillota</taxon>
        <taxon>Bacilli</taxon>
        <taxon>Bacillales</taxon>
        <taxon>Thermoactinomycetaceae</taxon>
        <taxon>Desmospora</taxon>
    </lineage>
</organism>
<feature type="transmembrane region" description="Helical" evidence="1">
    <location>
        <begin position="115"/>
        <end position="135"/>
    </location>
</feature>
<sequence>MKLFFTLWGASLRSRMQYKGNFLFSSFTYGLIMAVDFLMLAAILLRFDDVMGWTIYEVGYLYGIASASMSLYRLLAPEIHEFERYMVEGEFDSLLIRPVPPLTLLLTRNLELSRIGGVVQGIAILVLSLHGLAATTHWLPALLYLPVAFISGLIISFALGLITATLAFWTQRIKDFQAFTLYAPNNAASYPMSIYPGWLKWILFTVLPVAFIAYVPALYLLDKGGTWHNLWVSPAVAGVFLWISLRFWRFGIRYYHSTGS</sequence>
<feature type="transmembrane region" description="Helical" evidence="1">
    <location>
        <begin position="59"/>
        <end position="76"/>
    </location>
</feature>
<protein>
    <submittedName>
        <fullName evidence="2">ABC-2 type transport system permease protein</fullName>
    </submittedName>
</protein>
<evidence type="ECO:0000313" key="2">
    <source>
        <dbReference type="EMBL" id="PTM53277.1"/>
    </source>
</evidence>
<dbReference type="PANTHER" id="PTHR36833:SF1">
    <property type="entry name" value="INTEGRAL MEMBRANE TRANSPORT PROTEIN"/>
    <property type="match status" value="1"/>
</dbReference>
<dbReference type="Pfam" id="PF06182">
    <property type="entry name" value="ABC2_membrane_6"/>
    <property type="match status" value="1"/>
</dbReference>
<dbReference type="RefSeq" id="WP_245891281.1">
    <property type="nucleotide sequence ID" value="NZ_PZZP01000004.1"/>
</dbReference>
<dbReference type="InterPro" id="IPR010390">
    <property type="entry name" value="ABC-2_transporter-like"/>
</dbReference>
<accession>A0A2T4Z0K3</accession>
<dbReference type="Proteomes" id="UP000241639">
    <property type="component" value="Unassembled WGS sequence"/>
</dbReference>
<name>A0A2T4Z0K3_9BACL</name>
<keyword evidence="1" id="KW-0472">Membrane</keyword>